<reference evidence="1" key="1">
    <citation type="submission" date="2022-11" db="EMBL/GenBank/DDBJ databases">
        <authorList>
            <person name="Hyden B.L."/>
            <person name="Feng K."/>
            <person name="Yates T."/>
            <person name="Jawdy S."/>
            <person name="Smart L.B."/>
            <person name="Muchero W."/>
        </authorList>
    </citation>
    <scope>NUCLEOTIDE SEQUENCE</scope>
    <source>
        <tissue evidence="1">Shoot tip</tissue>
    </source>
</reference>
<reference evidence="1" key="2">
    <citation type="journal article" date="2023" name="Int. J. Mol. Sci.">
        <title>De Novo Assembly and Annotation of 11 Diverse Shrub Willow (Salix) Genomes Reveals Novel Gene Organization in Sex-Linked Regions.</title>
        <authorList>
            <person name="Hyden B."/>
            <person name="Feng K."/>
            <person name="Yates T.B."/>
            <person name="Jawdy S."/>
            <person name="Cereghino C."/>
            <person name="Smart L.B."/>
            <person name="Muchero W."/>
        </authorList>
    </citation>
    <scope>NUCLEOTIDE SEQUENCE</scope>
    <source>
        <tissue evidence="1">Shoot tip</tissue>
    </source>
</reference>
<accession>A0A9Q0W8V1</accession>
<evidence type="ECO:0000313" key="2">
    <source>
        <dbReference type="Proteomes" id="UP001151532"/>
    </source>
</evidence>
<sequence length="76" mass="8602">MICEIMLLDSFSSSSVTLTLSQTLDLSCTTPRNSRSSFLRIGRNWLSARLPRNSNVLIFLMNLQYGPYGENAKEEL</sequence>
<dbReference type="Proteomes" id="UP001151532">
    <property type="component" value="Chromosome 13"/>
</dbReference>
<dbReference type="AlphaFoldDB" id="A0A9Q0W8V1"/>
<comment type="caution">
    <text evidence="1">The sequence shown here is derived from an EMBL/GenBank/DDBJ whole genome shotgun (WGS) entry which is preliminary data.</text>
</comment>
<evidence type="ECO:0000313" key="1">
    <source>
        <dbReference type="EMBL" id="KAJ6762799.1"/>
    </source>
</evidence>
<protein>
    <submittedName>
        <fullName evidence="1">Uncharacterized protein</fullName>
    </submittedName>
</protein>
<proteinExistence type="predicted"/>
<name>A0A9Q0W8V1_SALPP</name>
<organism evidence="1 2">
    <name type="scientific">Salix purpurea</name>
    <name type="common">Purple osier willow</name>
    <dbReference type="NCBI Taxonomy" id="77065"/>
    <lineage>
        <taxon>Eukaryota</taxon>
        <taxon>Viridiplantae</taxon>
        <taxon>Streptophyta</taxon>
        <taxon>Embryophyta</taxon>
        <taxon>Tracheophyta</taxon>
        <taxon>Spermatophyta</taxon>
        <taxon>Magnoliopsida</taxon>
        <taxon>eudicotyledons</taxon>
        <taxon>Gunneridae</taxon>
        <taxon>Pentapetalae</taxon>
        <taxon>rosids</taxon>
        <taxon>fabids</taxon>
        <taxon>Malpighiales</taxon>
        <taxon>Salicaceae</taxon>
        <taxon>Saliceae</taxon>
        <taxon>Salix</taxon>
    </lineage>
</organism>
<dbReference type="EMBL" id="JAPFFK010000005">
    <property type="protein sequence ID" value="KAJ6762799.1"/>
    <property type="molecule type" value="Genomic_DNA"/>
</dbReference>
<gene>
    <name evidence="1" type="ORF">OIU79_023523</name>
</gene>
<keyword evidence="2" id="KW-1185">Reference proteome</keyword>